<accession>A0A1I7UCB3</accession>
<organism evidence="1 2">
    <name type="scientific">Caenorhabditis tropicalis</name>
    <dbReference type="NCBI Taxonomy" id="1561998"/>
    <lineage>
        <taxon>Eukaryota</taxon>
        <taxon>Metazoa</taxon>
        <taxon>Ecdysozoa</taxon>
        <taxon>Nematoda</taxon>
        <taxon>Chromadorea</taxon>
        <taxon>Rhabditida</taxon>
        <taxon>Rhabditina</taxon>
        <taxon>Rhabditomorpha</taxon>
        <taxon>Rhabditoidea</taxon>
        <taxon>Rhabditidae</taxon>
        <taxon>Peloderinae</taxon>
        <taxon>Caenorhabditis</taxon>
    </lineage>
</organism>
<dbReference type="AlphaFoldDB" id="A0A1I7UCB3"/>
<evidence type="ECO:0000313" key="1">
    <source>
        <dbReference type="Proteomes" id="UP000095282"/>
    </source>
</evidence>
<dbReference type="eggNOG" id="KOG1835">
    <property type="taxonomic scope" value="Eukaryota"/>
</dbReference>
<dbReference type="WBParaSite" id="Csp11.Scaffold629.g7893.t1">
    <property type="protein sequence ID" value="Csp11.Scaffold629.g7893.t1"/>
    <property type="gene ID" value="Csp11.Scaffold629.g7893"/>
</dbReference>
<name>A0A1I7UCB3_9PELO</name>
<dbReference type="STRING" id="1561998.A0A1I7UCB3"/>
<evidence type="ECO:0000313" key="2">
    <source>
        <dbReference type="WBParaSite" id="Csp11.Scaffold629.g7893.t1"/>
    </source>
</evidence>
<protein>
    <submittedName>
        <fullName evidence="2">Exocyst subunit Exo70 family protein</fullName>
    </submittedName>
</protein>
<keyword evidence="1" id="KW-1185">Reference proteome</keyword>
<sequence length="380" mass="42968">MINRRRVLLPGGTCCRLLAAEEEKIDAVLHNLRLFFAPLFQSMIELFLQPGEKCVDAKIQLYKTMRYILRTLFEKNSIDIISEAEGWLLDGLVKPPPLLSSDEIVNIVDKMGDEIARYLETNIADIPKYRKAAVVMMSNDLIHEDLKSNKKVCNHLAKSGVPRILCEELLAINFDWYVVTAAKKEGRVGGASQAEHICNYKLFLSILTFFTRFAQSESGWIVLTELAAIEIFAEMTAFIEPPKDLFLKPETVNTKGTPSHAYAKALDLALHFAQQMCTKTKWKKQSLKCLAFVQRLGEVFQQLMRAEIQCDCLETAKALVYEISLNDEALIGFITGDQVLNQLRKAEEAKEVKSHAKQTYINVNPGCAAPRQLYSTLQPY</sequence>
<dbReference type="Proteomes" id="UP000095282">
    <property type="component" value="Unplaced"/>
</dbReference>
<reference evidence="2" key="1">
    <citation type="submission" date="2016-11" db="UniProtKB">
        <authorList>
            <consortium name="WormBaseParasite"/>
        </authorList>
    </citation>
    <scope>IDENTIFICATION</scope>
</reference>
<proteinExistence type="predicted"/>